<feature type="transmembrane region" description="Helical" evidence="1">
    <location>
        <begin position="90"/>
        <end position="110"/>
    </location>
</feature>
<evidence type="ECO:0000256" key="1">
    <source>
        <dbReference type="SAM" id="Phobius"/>
    </source>
</evidence>
<comment type="caution">
    <text evidence="2">The sequence shown here is derived from an EMBL/GenBank/DDBJ whole genome shotgun (WGS) entry which is preliminary data.</text>
</comment>
<feature type="transmembrane region" description="Helical" evidence="1">
    <location>
        <begin position="313"/>
        <end position="332"/>
    </location>
</feature>
<feature type="transmembrane region" description="Helical" evidence="1">
    <location>
        <begin position="116"/>
        <end position="141"/>
    </location>
</feature>
<sequence length="397" mass="44500">MRAVIQSCLQQPLLELAFRPFFLLAAALSVMALLAWAAVLNGITGWQPALLSPLLWHIHEMLFGFALTVACAFLLTAVQTWTGQRSMHGAMLLVLIIVWLVIRFLVWQPWWGFSPLLFTLVMTLQLSWWALMIGFFGWLLWRSGSRRNYQFIVMLLMIAALHLVFLALAQGDYLNQALHLSHSVLMFFSVMISVIAGRVIPMFTRNGCRMAGISARVEETPAINRALMLLLPPTAVCFLCSYWWPLNTLTAVLLFVVGGLHLLRNMYWAPLATLTQPLLWSLQLSYFCLGLSFVMLGVSLISDVLPFSSALHLLTLGTLGGMILAMISRVSLGHTGRPLQVSNWIRAAFLLIFCAAAFRLILPLAGYALSGWNLAVVCWCLAFSLFLYRYFPVLSRA</sequence>
<dbReference type="InterPro" id="IPR010266">
    <property type="entry name" value="NnrS"/>
</dbReference>
<proteinExistence type="predicted"/>
<keyword evidence="3" id="KW-1185">Reference proteome</keyword>
<feature type="transmembrane region" description="Helical" evidence="1">
    <location>
        <begin position="344"/>
        <end position="365"/>
    </location>
</feature>
<feature type="transmembrane region" description="Helical" evidence="1">
    <location>
        <begin position="222"/>
        <end position="244"/>
    </location>
</feature>
<feature type="transmembrane region" description="Helical" evidence="1">
    <location>
        <begin position="55"/>
        <end position="78"/>
    </location>
</feature>
<keyword evidence="1" id="KW-0472">Membrane</keyword>
<dbReference type="Pfam" id="PF05940">
    <property type="entry name" value="NnrS"/>
    <property type="match status" value="1"/>
</dbReference>
<feature type="transmembrane region" description="Helical" evidence="1">
    <location>
        <begin position="279"/>
        <end position="301"/>
    </location>
</feature>
<keyword evidence="1" id="KW-1133">Transmembrane helix</keyword>
<organism evidence="2 3">
    <name type="scientific">Bacterioplanoides pacificum</name>
    <dbReference type="NCBI Taxonomy" id="1171596"/>
    <lineage>
        <taxon>Bacteria</taxon>
        <taxon>Pseudomonadati</taxon>
        <taxon>Pseudomonadota</taxon>
        <taxon>Gammaproteobacteria</taxon>
        <taxon>Oceanospirillales</taxon>
        <taxon>Oceanospirillaceae</taxon>
        <taxon>Bacterioplanoides</taxon>
    </lineage>
</organism>
<keyword evidence="1" id="KW-0812">Transmembrane</keyword>
<evidence type="ECO:0000313" key="3">
    <source>
        <dbReference type="Proteomes" id="UP001595722"/>
    </source>
</evidence>
<dbReference type="Proteomes" id="UP001595722">
    <property type="component" value="Unassembled WGS sequence"/>
</dbReference>
<feature type="transmembrane region" description="Helical" evidence="1">
    <location>
        <begin position="250"/>
        <end position="267"/>
    </location>
</feature>
<dbReference type="RefSeq" id="WP_376865109.1">
    <property type="nucleotide sequence ID" value="NZ_JBHRYB010000005.1"/>
</dbReference>
<accession>A0ABV7VRC2</accession>
<feature type="transmembrane region" description="Helical" evidence="1">
    <location>
        <begin position="180"/>
        <end position="201"/>
    </location>
</feature>
<protein>
    <submittedName>
        <fullName evidence="2">NnrS family protein</fullName>
    </submittedName>
</protein>
<reference evidence="3" key="1">
    <citation type="journal article" date="2019" name="Int. J. Syst. Evol. Microbiol.">
        <title>The Global Catalogue of Microorganisms (GCM) 10K type strain sequencing project: providing services to taxonomists for standard genome sequencing and annotation.</title>
        <authorList>
            <consortium name="The Broad Institute Genomics Platform"/>
            <consortium name="The Broad Institute Genome Sequencing Center for Infectious Disease"/>
            <person name="Wu L."/>
            <person name="Ma J."/>
        </authorList>
    </citation>
    <scope>NUCLEOTIDE SEQUENCE [LARGE SCALE GENOMIC DNA]</scope>
    <source>
        <strain evidence="3">KCTC 42424</strain>
    </source>
</reference>
<dbReference type="EMBL" id="JBHRYB010000005">
    <property type="protein sequence ID" value="MFC3679417.1"/>
    <property type="molecule type" value="Genomic_DNA"/>
</dbReference>
<gene>
    <name evidence="2" type="ORF">ACFOMG_04735</name>
</gene>
<evidence type="ECO:0000313" key="2">
    <source>
        <dbReference type="EMBL" id="MFC3679417.1"/>
    </source>
</evidence>
<name>A0ABV7VRC2_9GAMM</name>
<feature type="transmembrane region" description="Helical" evidence="1">
    <location>
        <begin position="148"/>
        <end position="168"/>
    </location>
</feature>
<feature type="transmembrane region" description="Helical" evidence="1">
    <location>
        <begin position="21"/>
        <end position="43"/>
    </location>
</feature>
<feature type="transmembrane region" description="Helical" evidence="1">
    <location>
        <begin position="371"/>
        <end position="391"/>
    </location>
</feature>